<dbReference type="GO" id="GO:0016757">
    <property type="term" value="F:glycosyltransferase activity"/>
    <property type="evidence" value="ECO:0007669"/>
    <property type="project" value="UniProtKB-KW"/>
</dbReference>
<name>A0A1J1GWV7_PLAGA</name>
<organism evidence="11 12">
    <name type="scientific">Plasmodium gallinaceum</name>
    <dbReference type="NCBI Taxonomy" id="5849"/>
    <lineage>
        <taxon>Eukaryota</taxon>
        <taxon>Sar</taxon>
        <taxon>Alveolata</taxon>
        <taxon>Apicomplexa</taxon>
        <taxon>Aconoidasida</taxon>
        <taxon>Haemosporida</taxon>
        <taxon>Plasmodiidae</taxon>
        <taxon>Plasmodium</taxon>
        <taxon>Plasmodium (Haemamoeba)</taxon>
    </lineage>
</organism>
<dbReference type="GeneID" id="39732856"/>
<gene>
    <name evidence="11" type="ORF">PGAL8A_00432400</name>
</gene>
<dbReference type="InterPro" id="IPR055459">
    <property type="entry name" value="OST48_MD"/>
</dbReference>
<keyword evidence="5 8" id="KW-0256">Endoplasmic reticulum</keyword>
<dbReference type="InterPro" id="IPR055457">
    <property type="entry name" value="OST48_N"/>
</dbReference>
<keyword evidence="8" id="KW-0732">Signal</keyword>
<dbReference type="Pfam" id="PF03345">
    <property type="entry name" value="OST48_N"/>
    <property type="match status" value="1"/>
</dbReference>
<evidence type="ECO:0000256" key="7">
    <source>
        <dbReference type="ARBA" id="ARBA00023136"/>
    </source>
</evidence>
<feature type="chain" id="PRO_5011830819" description="Dolichyl-diphosphooligosaccharide--protein glycosyltransferase 48 kDa subunit" evidence="8">
    <location>
        <begin position="23"/>
        <end position="461"/>
    </location>
</feature>
<dbReference type="AlphaFoldDB" id="A0A1J1GWV7"/>
<dbReference type="GO" id="GO:0018279">
    <property type="term" value="P:protein N-linked glycosylation via asparagine"/>
    <property type="evidence" value="ECO:0007669"/>
    <property type="project" value="UniProtKB-UniRule"/>
</dbReference>
<keyword evidence="7 8" id="KW-0472">Membrane</keyword>
<evidence type="ECO:0000256" key="2">
    <source>
        <dbReference type="ARBA" id="ARBA00004922"/>
    </source>
</evidence>
<keyword evidence="12" id="KW-1185">Reference proteome</keyword>
<comment type="similarity">
    <text evidence="3 8">Belongs to the DDOST 48 kDa subunit family.</text>
</comment>
<dbReference type="VEuPathDB" id="PlasmoDB:PGAL8A_00432400"/>
<comment type="subcellular location">
    <subcellularLocation>
        <location evidence="8">Endoplasmic reticulum membrane</location>
        <topology evidence="8">Single-pass type I membrane protein</topology>
    </subcellularLocation>
    <subcellularLocation>
        <location evidence="1">Membrane</location>
        <topology evidence="1">Single-pass type I membrane protein</topology>
    </subcellularLocation>
</comment>
<evidence type="ECO:0000256" key="5">
    <source>
        <dbReference type="ARBA" id="ARBA00022824"/>
    </source>
</evidence>
<evidence type="ECO:0000256" key="8">
    <source>
        <dbReference type="RuleBase" id="RU361142"/>
    </source>
</evidence>
<feature type="domain" description="OST48 middle" evidence="10">
    <location>
        <begin position="314"/>
        <end position="449"/>
    </location>
</feature>
<sequence>MKIIIKIYFFLLFFVIKKKCICERKKLEIVDYNKKSIEGIIKNKIKKFHEKKLLLITNIINITETHRSFINLLNNEGNHIKNIINIHNATNSIIFDKKDSSIYDGLVIILDILNDEIVTKLKVSYLKLFIEKKKHIFFSLNSVVGKNSVHFLNELNISVHGNYSYVNDIFDNIFLKEDTNDEKLQKSFYTSEIIQNTPITNNKHKILFKGTAHSVLLKEKYYLKVLTCTKTCLLYGKNNNIIKKQKQGTELLLISSIQLENNFRLIFSSSSDIFSDFYFDLNEENKNFTYDLIQWNLKKIGVIRYNNFKIHKRTFKENSNFFIKDTIYISIDFYELRNNYWIPFKRDDIQYQLIKINVKSRNFLYNYKCIKNATYYKNIKLPGEHGIYKFQIYYLRKGYNILNLEYFLPVRNLLHYDKNKKVNFKNYPFYFYMYLSLLYFFLFTLILIFDDSDYNNKKKKK</sequence>
<evidence type="ECO:0000256" key="6">
    <source>
        <dbReference type="ARBA" id="ARBA00022989"/>
    </source>
</evidence>
<dbReference type="GO" id="GO:0008250">
    <property type="term" value="C:oligosaccharyltransferase complex"/>
    <property type="evidence" value="ECO:0007669"/>
    <property type="project" value="TreeGrafter"/>
</dbReference>
<evidence type="ECO:0000313" key="12">
    <source>
        <dbReference type="Proteomes" id="UP000220797"/>
    </source>
</evidence>
<reference evidence="11" key="1">
    <citation type="submission" date="2015-04" db="EMBL/GenBank/DDBJ databases">
        <authorList>
            <consortium name="Pathogen Informatics"/>
        </authorList>
    </citation>
    <scope>NUCLEOTIDE SEQUENCE [LARGE SCALE GENOMIC DNA]</scope>
    <source>
        <strain evidence="11">8A</strain>
    </source>
</reference>
<feature type="transmembrane region" description="Helical" evidence="8">
    <location>
        <begin position="429"/>
        <end position="449"/>
    </location>
</feature>
<keyword evidence="11" id="KW-0328">Glycosyltransferase</keyword>
<evidence type="ECO:0000313" key="11">
    <source>
        <dbReference type="EMBL" id="CRG96743.1"/>
    </source>
</evidence>
<comment type="caution">
    <text evidence="11">The sequence shown here is derived from an EMBL/GenBank/DDBJ whole genome shotgun (WGS) entry which is preliminary data.</text>
</comment>
<dbReference type="PANTHER" id="PTHR10830">
    <property type="entry name" value="DOLICHYL-DIPHOSPHOOLIGOSACCHARIDE--PROTEIN GLYCOSYLTRANSFERASE 48 KDA SUBUNIT"/>
    <property type="match status" value="1"/>
</dbReference>
<feature type="domain" description="OST48 N-terminal" evidence="9">
    <location>
        <begin position="53"/>
        <end position="295"/>
    </location>
</feature>
<feature type="signal peptide" evidence="8">
    <location>
        <begin position="1"/>
        <end position="22"/>
    </location>
</feature>
<dbReference type="PANTHER" id="PTHR10830:SF0">
    <property type="entry name" value="DOLICHYL-DIPHOSPHOOLIGOSACCHARIDE--PROTEIN GLYCOSYLTRANSFERASE 48 KDA SUBUNIT"/>
    <property type="match status" value="1"/>
</dbReference>
<evidence type="ECO:0000256" key="1">
    <source>
        <dbReference type="ARBA" id="ARBA00004479"/>
    </source>
</evidence>
<dbReference type="InterPro" id="IPR005013">
    <property type="entry name" value="DDOST_48_kDa_subunit"/>
</dbReference>
<dbReference type="RefSeq" id="XP_028529547.1">
    <property type="nucleotide sequence ID" value="XM_028673056.1"/>
</dbReference>
<keyword evidence="11" id="KW-0808">Transferase</keyword>
<accession>A0A1J1GWV7</accession>
<comment type="function">
    <text evidence="8">Subunit of the oligosaccharyl transferase (OST) complex that catalyzes the initial transfer of a defined glycan (Glc(3)Man(9)GlcNAc(2) in eukaryotes) from the lipid carrier dolichol-pyrophosphate to an asparagine residue within an Asn-X-Ser/Thr consensus motif in nascent polypeptide chains, the first step in protein N-glycosylation. N-glycosylation occurs cotranslationally and the complex associates with the Sec61 complex at the channel-forming translocon complex that mediates protein translocation across the endoplasmic reticulum (ER).</text>
</comment>
<evidence type="ECO:0000256" key="4">
    <source>
        <dbReference type="ARBA" id="ARBA00022692"/>
    </source>
</evidence>
<dbReference type="OMA" id="AQEIILW"/>
<evidence type="ECO:0000256" key="3">
    <source>
        <dbReference type="ARBA" id="ARBA00008743"/>
    </source>
</evidence>
<keyword evidence="6 8" id="KW-1133">Transmembrane helix</keyword>
<dbReference type="Proteomes" id="UP000220797">
    <property type="component" value="Unassembled WGS sequence"/>
</dbReference>
<comment type="pathway">
    <text evidence="2 8">Protein modification; protein glycosylation.</text>
</comment>
<comment type="subunit">
    <text evidence="8">Component of the oligosaccharyltransferase (OST) complex.</text>
</comment>
<protein>
    <recommendedName>
        <fullName evidence="8">Dolichyl-diphosphooligosaccharide--protein glycosyltransferase 48 kDa subunit</fullName>
        <shortName evidence="8">Oligosaccharyl transferase 48 kDa subunit</shortName>
    </recommendedName>
</protein>
<proteinExistence type="inferred from homology"/>
<keyword evidence="4 8" id="KW-0812">Transmembrane</keyword>
<dbReference type="Pfam" id="PF23358">
    <property type="entry name" value="OST48_MD"/>
    <property type="match status" value="1"/>
</dbReference>
<dbReference type="OrthoDB" id="29105at2759"/>
<evidence type="ECO:0000259" key="10">
    <source>
        <dbReference type="Pfam" id="PF23358"/>
    </source>
</evidence>
<dbReference type="EMBL" id="CVMV01000070">
    <property type="protein sequence ID" value="CRG96743.1"/>
    <property type="molecule type" value="Genomic_DNA"/>
</dbReference>
<evidence type="ECO:0000259" key="9">
    <source>
        <dbReference type="Pfam" id="PF03345"/>
    </source>
</evidence>
<dbReference type="UniPathway" id="UPA00378"/>